<sequence>MVEYNIGTCYGCYKYGKLLPGKWLTLDALSFKKFAIQVQKYIRITLGVNDIDQEAYFLAFKSAKSNGVGLELSNSNDFGKFLNEYEKLHRLQKEIVVIVVQMKQKFDKKKKRKKVEEEVLESDEFLSDEDNSKKKKMNAVPKYQA</sequence>
<name>A0A397SWV7_9GLOM</name>
<reference evidence="2 3" key="1">
    <citation type="submission" date="2018-06" db="EMBL/GenBank/DDBJ databases">
        <title>Comparative genomics reveals the genomic features of Rhizophagus irregularis, R. cerebriforme, R. diaphanum and Gigaspora rosea, and their symbiotic lifestyle signature.</title>
        <authorList>
            <person name="Morin E."/>
            <person name="San Clemente H."/>
            <person name="Chen E.C.H."/>
            <person name="De La Providencia I."/>
            <person name="Hainaut M."/>
            <person name="Kuo A."/>
            <person name="Kohler A."/>
            <person name="Murat C."/>
            <person name="Tang N."/>
            <person name="Roy S."/>
            <person name="Loubradou J."/>
            <person name="Henrissat B."/>
            <person name="Grigoriev I.V."/>
            <person name="Corradi N."/>
            <person name="Roux C."/>
            <person name="Martin F.M."/>
        </authorList>
    </citation>
    <scope>NUCLEOTIDE SEQUENCE [LARGE SCALE GENOMIC DNA]</scope>
    <source>
        <strain evidence="2 3">DAOM 227022</strain>
    </source>
</reference>
<dbReference type="AlphaFoldDB" id="A0A397SWV7"/>
<dbReference type="EMBL" id="QKYT01000174">
    <property type="protein sequence ID" value="RIA90690.1"/>
    <property type="molecule type" value="Genomic_DNA"/>
</dbReference>
<organism evidence="2 3">
    <name type="scientific">Glomus cerebriforme</name>
    <dbReference type="NCBI Taxonomy" id="658196"/>
    <lineage>
        <taxon>Eukaryota</taxon>
        <taxon>Fungi</taxon>
        <taxon>Fungi incertae sedis</taxon>
        <taxon>Mucoromycota</taxon>
        <taxon>Glomeromycotina</taxon>
        <taxon>Glomeromycetes</taxon>
        <taxon>Glomerales</taxon>
        <taxon>Glomeraceae</taxon>
        <taxon>Glomus</taxon>
    </lineage>
</organism>
<evidence type="ECO:0000313" key="2">
    <source>
        <dbReference type="EMBL" id="RIA90690.1"/>
    </source>
</evidence>
<dbReference type="STRING" id="658196.A0A397SWV7"/>
<comment type="caution">
    <text evidence="2">The sequence shown here is derived from an EMBL/GenBank/DDBJ whole genome shotgun (WGS) entry which is preliminary data.</text>
</comment>
<keyword evidence="3" id="KW-1185">Reference proteome</keyword>
<dbReference type="OrthoDB" id="2370979at2759"/>
<proteinExistence type="predicted"/>
<accession>A0A397SWV7</accession>
<gene>
    <name evidence="2" type="ORF">C1645_737698</name>
</gene>
<feature type="compositionally biased region" description="Acidic residues" evidence="1">
    <location>
        <begin position="118"/>
        <end position="129"/>
    </location>
</feature>
<feature type="region of interest" description="Disordered" evidence="1">
    <location>
        <begin position="106"/>
        <end position="145"/>
    </location>
</feature>
<dbReference type="Proteomes" id="UP000265703">
    <property type="component" value="Unassembled WGS sequence"/>
</dbReference>
<evidence type="ECO:0000256" key="1">
    <source>
        <dbReference type="SAM" id="MobiDB-lite"/>
    </source>
</evidence>
<evidence type="ECO:0000313" key="3">
    <source>
        <dbReference type="Proteomes" id="UP000265703"/>
    </source>
</evidence>
<protein>
    <submittedName>
        <fullName evidence="2">Uncharacterized protein</fullName>
    </submittedName>
</protein>